<comment type="pathway">
    <text evidence="1">Plant hormone metabolism; auxin biosynthesis.</text>
</comment>
<name>A0A0C1MMN3_9GAMM</name>
<keyword evidence="5" id="KW-0073">Auxin biosynthesis</keyword>
<dbReference type="PANTHER" id="PTHR10742:SF410">
    <property type="entry name" value="LYSINE-SPECIFIC HISTONE DEMETHYLASE 2"/>
    <property type="match status" value="1"/>
</dbReference>
<dbReference type="Gene3D" id="3.50.50.60">
    <property type="entry name" value="FAD/NAD(P)-binding domain"/>
    <property type="match status" value="1"/>
</dbReference>
<evidence type="ECO:0000256" key="2">
    <source>
        <dbReference type="ARBA" id="ARBA00005833"/>
    </source>
</evidence>
<dbReference type="AlphaFoldDB" id="A0A0C1MMN3"/>
<dbReference type="RefSeq" id="WP_039608623.1">
    <property type="nucleotide sequence ID" value="NZ_JWIC01000004.1"/>
</dbReference>
<dbReference type="EC" id="1.13.12.3" evidence="3"/>
<evidence type="ECO:0000256" key="6">
    <source>
        <dbReference type="ARBA" id="ARBA00047321"/>
    </source>
</evidence>
<comment type="similarity">
    <text evidence="2">Belongs to the tryptophan 2-monooxygenase family.</text>
</comment>
<reference evidence="8 9" key="1">
    <citation type="submission" date="2014-12" db="EMBL/GenBank/DDBJ databases">
        <title>Draft Genome Sequence of Pseudoalteromonas luteoviolacea HI1.</title>
        <authorList>
            <person name="Asahina A.Y."/>
            <person name="Hadfield M.G."/>
        </authorList>
    </citation>
    <scope>NUCLEOTIDE SEQUENCE [LARGE SCALE GENOMIC DNA]</scope>
    <source>
        <strain evidence="8 9">HI1</strain>
    </source>
</reference>
<dbReference type="GO" id="GO:0050361">
    <property type="term" value="F:tryptophan 2-monooxygenase activity"/>
    <property type="evidence" value="ECO:0007669"/>
    <property type="project" value="UniProtKB-EC"/>
</dbReference>
<dbReference type="InterPro" id="IPR002937">
    <property type="entry name" value="Amino_oxidase"/>
</dbReference>
<organism evidence="8 9">
    <name type="scientific">Pseudoalteromonas luteoviolacea</name>
    <dbReference type="NCBI Taxonomy" id="43657"/>
    <lineage>
        <taxon>Bacteria</taxon>
        <taxon>Pseudomonadati</taxon>
        <taxon>Pseudomonadota</taxon>
        <taxon>Gammaproteobacteria</taxon>
        <taxon>Alteromonadales</taxon>
        <taxon>Pseudoalteromonadaceae</taxon>
        <taxon>Pseudoalteromonas</taxon>
    </lineage>
</organism>
<evidence type="ECO:0000313" key="8">
    <source>
        <dbReference type="EMBL" id="KID58329.1"/>
    </source>
</evidence>
<comment type="catalytic activity">
    <reaction evidence="6">
        <text>L-tryptophan + O2 = indole-3-acetamide + CO2 + H2O</text>
        <dbReference type="Rhea" id="RHEA:16165"/>
        <dbReference type="ChEBI" id="CHEBI:15377"/>
        <dbReference type="ChEBI" id="CHEBI:15379"/>
        <dbReference type="ChEBI" id="CHEBI:16031"/>
        <dbReference type="ChEBI" id="CHEBI:16526"/>
        <dbReference type="ChEBI" id="CHEBI:57912"/>
        <dbReference type="EC" id="1.13.12.3"/>
    </reaction>
</comment>
<feature type="domain" description="Amine oxidase" evidence="7">
    <location>
        <begin position="28"/>
        <end position="400"/>
    </location>
</feature>
<gene>
    <name evidence="8" type="ORF">JF50_06565</name>
</gene>
<evidence type="ECO:0000256" key="3">
    <source>
        <dbReference type="ARBA" id="ARBA00012535"/>
    </source>
</evidence>
<accession>A0A0C1MMN3</accession>
<evidence type="ECO:0000256" key="4">
    <source>
        <dbReference type="ARBA" id="ARBA00017871"/>
    </source>
</evidence>
<dbReference type="OrthoDB" id="3972913at2"/>
<dbReference type="Proteomes" id="UP000031327">
    <property type="component" value="Unassembled WGS sequence"/>
</dbReference>
<comment type="caution">
    <text evidence="8">The sequence shown here is derived from an EMBL/GenBank/DDBJ whole genome shotgun (WGS) entry which is preliminary data.</text>
</comment>
<dbReference type="SUPFAM" id="SSF51905">
    <property type="entry name" value="FAD/NAD(P)-binding domain"/>
    <property type="match status" value="1"/>
</dbReference>
<dbReference type="PANTHER" id="PTHR10742">
    <property type="entry name" value="FLAVIN MONOAMINE OXIDASE"/>
    <property type="match status" value="1"/>
</dbReference>
<evidence type="ECO:0000256" key="1">
    <source>
        <dbReference type="ARBA" id="ARBA00004814"/>
    </source>
</evidence>
<dbReference type="GO" id="GO:0009851">
    <property type="term" value="P:auxin biosynthetic process"/>
    <property type="evidence" value="ECO:0007669"/>
    <property type="project" value="UniProtKB-KW"/>
</dbReference>
<evidence type="ECO:0000256" key="5">
    <source>
        <dbReference type="ARBA" id="ARBA00023070"/>
    </source>
</evidence>
<dbReference type="InterPro" id="IPR050281">
    <property type="entry name" value="Flavin_monoamine_oxidase"/>
</dbReference>
<evidence type="ECO:0000313" key="9">
    <source>
        <dbReference type="Proteomes" id="UP000031327"/>
    </source>
</evidence>
<evidence type="ECO:0000259" key="7">
    <source>
        <dbReference type="Pfam" id="PF01593"/>
    </source>
</evidence>
<proteinExistence type="inferred from homology"/>
<dbReference type="InterPro" id="IPR036188">
    <property type="entry name" value="FAD/NAD-bd_sf"/>
</dbReference>
<dbReference type="Pfam" id="PF01593">
    <property type="entry name" value="Amino_oxidase"/>
    <property type="match status" value="1"/>
</dbReference>
<protein>
    <recommendedName>
        <fullName evidence="4">Tryptophan 2-monooxygenase</fullName>
        <ecNumber evidence="3">1.13.12.3</ecNumber>
    </recommendedName>
</protein>
<sequence>MTHYTFGKEITDKPLPTKVKVAIVGAGMSGLYSAWRLQQEAQIQDLAIFERSNRTGGRLDSDLIEFNNLRSEHPKTITVKEEQGGMRFLFDGMDDLMALFLKLNLQNDIVPFPMNSGGNNRLFFRGESFSVEDAQQDDYAIWSHLYNLDQSEQGVNPKDIVNVVFNRILEANPQFQQRPEVRGPEFWQAFRLECKWQGQTLNEWTLWDLYTDMGYSQECINMLYRVLGFNGTFLSQMNAGVAYQLLEDFPANVQFKTFKDGFSTLPNKLVEEVGTDNIHLQTSIEEIDYAEESGLYSLHYSHTDEHGRTHKGVVQAEKVILGLPRLALEKLFVRSNAFNQLDKDKSEQLWNTLQSASNQPLLKINLYYDSAWWGRGTTGRPAVEFGPNFADLPTGSVYPFYAVNDELAAALMYQERSTNPSKDVQAKLDRIGNEKYERPAALTIYCDYLNINFWSNLQNIGETYHHPHQSDYVQDVPADIYPASTAVVAQATKFFKEIFNTHYVPEPILTSARIWEGSTKFDIPASRQFGFGVHQWAVGANDKEVMETLSEPLPNLYTCGEAFSDYQGWVEGALRSTDLALEKSFGLKPFSQVYFENTNIHASDAIKAIYEENSSKLINQYIETNFSANTAPIDRTQDFDSVIGVDLCYFDTK</sequence>
<dbReference type="EMBL" id="JWIC01000004">
    <property type="protein sequence ID" value="KID58329.1"/>
    <property type="molecule type" value="Genomic_DNA"/>
</dbReference>